<evidence type="ECO:0000313" key="7">
    <source>
        <dbReference type="EMBL" id="KAG8223910.1"/>
    </source>
</evidence>
<feature type="transmembrane region" description="Helical" evidence="5">
    <location>
        <begin position="374"/>
        <end position="394"/>
    </location>
</feature>
<dbReference type="PANTHER" id="PTHR48021">
    <property type="match status" value="1"/>
</dbReference>
<dbReference type="PROSITE" id="PS00216">
    <property type="entry name" value="SUGAR_TRANSPORT_1"/>
    <property type="match status" value="1"/>
</dbReference>
<accession>A0A8K0NTB7</accession>
<keyword evidence="3 5" id="KW-1133">Transmembrane helix</keyword>
<dbReference type="PROSITE" id="PS50850">
    <property type="entry name" value="MFS"/>
    <property type="match status" value="1"/>
</dbReference>
<dbReference type="Proteomes" id="UP000792457">
    <property type="component" value="Unassembled WGS sequence"/>
</dbReference>
<evidence type="ECO:0000256" key="5">
    <source>
        <dbReference type="SAM" id="Phobius"/>
    </source>
</evidence>
<reference evidence="7" key="1">
    <citation type="submission" date="2013-04" db="EMBL/GenBank/DDBJ databases">
        <authorList>
            <person name="Qu J."/>
            <person name="Murali S.C."/>
            <person name="Bandaranaike D."/>
            <person name="Bellair M."/>
            <person name="Blankenburg K."/>
            <person name="Chao H."/>
            <person name="Dinh H."/>
            <person name="Doddapaneni H."/>
            <person name="Downs B."/>
            <person name="Dugan-Rocha S."/>
            <person name="Elkadiri S."/>
            <person name="Gnanaolivu R.D."/>
            <person name="Hernandez B."/>
            <person name="Javaid M."/>
            <person name="Jayaseelan J.C."/>
            <person name="Lee S."/>
            <person name="Li M."/>
            <person name="Ming W."/>
            <person name="Munidasa M."/>
            <person name="Muniz J."/>
            <person name="Nguyen L."/>
            <person name="Ongeri F."/>
            <person name="Osuji N."/>
            <person name="Pu L.-L."/>
            <person name="Puazo M."/>
            <person name="Qu C."/>
            <person name="Quiroz J."/>
            <person name="Raj R."/>
            <person name="Weissenberger G."/>
            <person name="Xin Y."/>
            <person name="Zou X."/>
            <person name="Han Y."/>
            <person name="Richards S."/>
            <person name="Worley K."/>
            <person name="Muzny D."/>
            <person name="Gibbs R."/>
        </authorList>
    </citation>
    <scope>NUCLEOTIDE SEQUENCE</scope>
    <source>
        <strain evidence="7">Sampled in the wild</strain>
    </source>
</reference>
<dbReference type="PANTHER" id="PTHR48021:SF32">
    <property type="entry name" value="FACILITATED TREHALOSE TRANSPORTER TRET1-2 HOMOLOG-LIKE PROTEIN"/>
    <property type="match status" value="1"/>
</dbReference>
<dbReference type="InterPro" id="IPR036259">
    <property type="entry name" value="MFS_trans_sf"/>
</dbReference>
<dbReference type="InterPro" id="IPR005828">
    <property type="entry name" value="MFS_sugar_transport-like"/>
</dbReference>
<sequence>MSTVVAVANGRRAGDDIEYEENHKLESLEPNEELIQRSGDHHDEKCSTRLSWRDIVPQLFASLCVYSIVIHAGINLAFSSVLLPDLSKEDSDIPITSQQKSWIASLVTISSPIGALAAGPLMDYWGRKTAARIACIPLIIAWCMIALSPSVLCICIGRFIAGIGGGLTTVAIVYVTECSHPLLRPAFLCLNSVSVSLGVFFTYVGYFLFLSWRTLSWCCAGLAFASFMLISVLSESPHWLFLFPPPRKISSNILKCLRRKRSLSEIEPIGQKREHNRNSALKALKILNPSNCHYMEAQKRLNLLSKQRLNPGCNEGNWGLKDIITRSSSYRPFILLLLLFLFQQLSGTYVIVFYAVDVLRGLAGKGSKDEDAEAVALIAIGCIRLVASIFASILSRYCGRKSLYAASGFGMAIAALASGFIGINIEETGAYNTTSNAPTWLVSTLVLLYVSTAAIGVFVIPWTLIGELLPTEARGLGGGMAVCIAYLFMFATIKGFPEACDMFGGTRTLFIFFAVVSFAGSVYVILCIPETLGQSLQEIELHFRGGIDNDEKWWWGWKVWTKRKEMDKKTNDSEQKVKQDSC</sequence>
<organism evidence="7 8">
    <name type="scientific">Ladona fulva</name>
    <name type="common">Scarce chaser dragonfly</name>
    <name type="synonym">Libellula fulva</name>
    <dbReference type="NCBI Taxonomy" id="123851"/>
    <lineage>
        <taxon>Eukaryota</taxon>
        <taxon>Metazoa</taxon>
        <taxon>Ecdysozoa</taxon>
        <taxon>Arthropoda</taxon>
        <taxon>Hexapoda</taxon>
        <taxon>Insecta</taxon>
        <taxon>Pterygota</taxon>
        <taxon>Palaeoptera</taxon>
        <taxon>Odonata</taxon>
        <taxon>Epiprocta</taxon>
        <taxon>Anisoptera</taxon>
        <taxon>Libelluloidea</taxon>
        <taxon>Libellulidae</taxon>
        <taxon>Ladona</taxon>
    </lineage>
</organism>
<dbReference type="InterPro" id="IPR050549">
    <property type="entry name" value="MFS_Trehalose_Transporter"/>
</dbReference>
<feature type="transmembrane region" description="Helical" evidence="5">
    <location>
        <begin position="333"/>
        <end position="354"/>
    </location>
</feature>
<name>A0A8K0NTB7_LADFU</name>
<evidence type="ECO:0000256" key="4">
    <source>
        <dbReference type="ARBA" id="ARBA00023136"/>
    </source>
</evidence>
<evidence type="ECO:0000259" key="6">
    <source>
        <dbReference type="PROSITE" id="PS50850"/>
    </source>
</evidence>
<proteinExistence type="predicted"/>
<dbReference type="InterPro" id="IPR020846">
    <property type="entry name" value="MFS_dom"/>
</dbReference>
<evidence type="ECO:0000256" key="1">
    <source>
        <dbReference type="ARBA" id="ARBA00004141"/>
    </source>
</evidence>
<feature type="transmembrane region" description="Helical" evidence="5">
    <location>
        <begin position="158"/>
        <end position="175"/>
    </location>
</feature>
<protein>
    <recommendedName>
        <fullName evidence="6">Major facilitator superfamily (MFS) profile domain-containing protein</fullName>
    </recommendedName>
</protein>
<feature type="domain" description="Major facilitator superfamily (MFS) profile" evidence="6">
    <location>
        <begin position="59"/>
        <end position="532"/>
    </location>
</feature>
<dbReference type="InterPro" id="IPR005829">
    <property type="entry name" value="Sugar_transporter_CS"/>
</dbReference>
<dbReference type="Gene3D" id="1.20.1250.20">
    <property type="entry name" value="MFS general substrate transporter like domains"/>
    <property type="match status" value="1"/>
</dbReference>
<dbReference type="OrthoDB" id="6612291at2759"/>
<feature type="transmembrane region" description="Helical" evidence="5">
    <location>
        <begin position="476"/>
        <end position="496"/>
    </location>
</feature>
<keyword evidence="8" id="KW-1185">Reference proteome</keyword>
<keyword evidence="4 5" id="KW-0472">Membrane</keyword>
<comment type="caution">
    <text evidence="7">The sequence shown here is derived from an EMBL/GenBank/DDBJ whole genome shotgun (WGS) entry which is preliminary data.</text>
</comment>
<feature type="transmembrane region" description="Helical" evidence="5">
    <location>
        <begin position="187"/>
        <end position="208"/>
    </location>
</feature>
<feature type="transmembrane region" description="Helical" evidence="5">
    <location>
        <begin position="214"/>
        <end position="233"/>
    </location>
</feature>
<dbReference type="SUPFAM" id="SSF103473">
    <property type="entry name" value="MFS general substrate transporter"/>
    <property type="match status" value="1"/>
</dbReference>
<dbReference type="GO" id="GO:0016020">
    <property type="term" value="C:membrane"/>
    <property type="evidence" value="ECO:0007669"/>
    <property type="project" value="UniProtKB-SubCell"/>
</dbReference>
<dbReference type="InterPro" id="IPR003663">
    <property type="entry name" value="Sugar/inositol_transpt"/>
</dbReference>
<comment type="subcellular location">
    <subcellularLocation>
        <location evidence="1">Membrane</location>
        <topology evidence="1">Multi-pass membrane protein</topology>
    </subcellularLocation>
</comment>
<feature type="transmembrane region" description="Helical" evidence="5">
    <location>
        <begin position="59"/>
        <end position="82"/>
    </location>
</feature>
<dbReference type="Pfam" id="PF00083">
    <property type="entry name" value="Sugar_tr"/>
    <property type="match status" value="1"/>
</dbReference>
<dbReference type="PRINTS" id="PR00171">
    <property type="entry name" value="SUGRTRNSPORT"/>
</dbReference>
<gene>
    <name evidence="7" type="ORF">J437_LFUL001990</name>
</gene>
<dbReference type="GO" id="GO:0022857">
    <property type="term" value="F:transmembrane transporter activity"/>
    <property type="evidence" value="ECO:0007669"/>
    <property type="project" value="InterPro"/>
</dbReference>
<feature type="transmembrane region" description="Helical" evidence="5">
    <location>
        <begin position="102"/>
        <end position="121"/>
    </location>
</feature>
<feature type="transmembrane region" description="Helical" evidence="5">
    <location>
        <begin position="508"/>
        <end position="528"/>
    </location>
</feature>
<feature type="transmembrane region" description="Helical" evidence="5">
    <location>
        <begin position="437"/>
        <end position="464"/>
    </location>
</feature>
<reference evidence="7" key="2">
    <citation type="submission" date="2017-10" db="EMBL/GenBank/DDBJ databases">
        <title>Ladona fulva Genome sequencing and assembly.</title>
        <authorList>
            <person name="Murali S."/>
            <person name="Richards S."/>
            <person name="Bandaranaike D."/>
            <person name="Bellair M."/>
            <person name="Blankenburg K."/>
            <person name="Chao H."/>
            <person name="Dinh H."/>
            <person name="Doddapaneni H."/>
            <person name="Dugan-Rocha S."/>
            <person name="Elkadiri S."/>
            <person name="Gnanaolivu R."/>
            <person name="Hernandez B."/>
            <person name="Skinner E."/>
            <person name="Javaid M."/>
            <person name="Lee S."/>
            <person name="Li M."/>
            <person name="Ming W."/>
            <person name="Munidasa M."/>
            <person name="Muniz J."/>
            <person name="Nguyen L."/>
            <person name="Hughes D."/>
            <person name="Osuji N."/>
            <person name="Pu L.-L."/>
            <person name="Puazo M."/>
            <person name="Qu C."/>
            <person name="Quiroz J."/>
            <person name="Raj R."/>
            <person name="Weissenberger G."/>
            <person name="Xin Y."/>
            <person name="Zou X."/>
            <person name="Han Y."/>
            <person name="Worley K."/>
            <person name="Muzny D."/>
            <person name="Gibbs R."/>
        </authorList>
    </citation>
    <scope>NUCLEOTIDE SEQUENCE</scope>
    <source>
        <strain evidence="7">Sampled in the wild</strain>
    </source>
</reference>
<dbReference type="AlphaFoldDB" id="A0A8K0NTB7"/>
<evidence type="ECO:0000256" key="3">
    <source>
        <dbReference type="ARBA" id="ARBA00022989"/>
    </source>
</evidence>
<feature type="transmembrane region" description="Helical" evidence="5">
    <location>
        <begin position="403"/>
        <end position="425"/>
    </location>
</feature>
<feature type="transmembrane region" description="Helical" evidence="5">
    <location>
        <begin position="133"/>
        <end position="152"/>
    </location>
</feature>
<evidence type="ECO:0000313" key="8">
    <source>
        <dbReference type="Proteomes" id="UP000792457"/>
    </source>
</evidence>
<dbReference type="EMBL" id="KZ308179">
    <property type="protein sequence ID" value="KAG8223910.1"/>
    <property type="molecule type" value="Genomic_DNA"/>
</dbReference>
<evidence type="ECO:0000256" key="2">
    <source>
        <dbReference type="ARBA" id="ARBA00022692"/>
    </source>
</evidence>
<keyword evidence="2 5" id="KW-0812">Transmembrane</keyword>